<dbReference type="HAMAP" id="MF_04133">
    <property type="entry name" value="CAPSID_LAMBDA"/>
    <property type="match status" value="1"/>
</dbReference>
<dbReference type="EMBL" id="DF976999">
    <property type="protein sequence ID" value="GAQ24225.1"/>
    <property type="molecule type" value="Genomic_DNA"/>
</dbReference>
<organism evidence="1">
    <name type="scientific">Tepidanaerobacter syntrophicus</name>
    <dbReference type="NCBI Taxonomy" id="224999"/>
    <lineage>
        <taxon>Bacteria</taxon>
        <taxon>Bacillati</taxon>
        <taxon>Bacillota</taxon>
        <taxon>Clostridia</taxon>
        <taxon>Thermosediminibacterales</taxon>
        <taxon>Tepidanaerobacteraceae</taxon>
        <taxon>Tepidanaerobacter</taxon>
    </lineage>
</organism>
<accession>A0A0U9HK94</accession>
<gene>
    <name evidence="1" type="ORF">TSYNT_551</name>
</gene>
<protein>
    <submittedName>
        <fullName evidence="1">Phage major capsid protein E</fullName>
    </submittedName>
</protein>
<dbReference type="RefSeq" id="WP_059031330.1">
    <property type="nucleotide sequence ID" value="NZ_DF976999.1"/>
</dbReference>
<reference evidence="1" key="1">
    <citation type="journal article" date="2016" name="Genome Announc.">
        <title>Draft Genome Sequence of the Syntrophic Lactate-Degrading Bacterium Tepidanaerobacter syntrophicus JLT.</title>
        <authorList>
            <person name="Matsuura N."/>
            <person name="Ohashi A."/>
            <person name="Tourlousse D.M."/>
            <person name="Sekiguchi Y."/>
        </authorList>
    </citation>
    <scope>NUCLEOTIDE SEQUENCE [LARGE SCALE GENOMIC DNA]</scope>
    <source>
        <strain evidence="1">JL</strain>
    </source>
</reference>
<dbReference type="Pfam" id="PF03864">
    <property type="entry name" value="Phage_cap_E"/>
    <property type="match status" value="1"/>
</dbReference>
<sequence length="347" mass="39254">MLINLFEPRTMMKAVERMAPVHTFFKTTFFKNIETFPTKTVQADFVKGNRKLAPFVHPKIGGKTVENTGYTTNIFEPALVAPDTITTADDLMNRLPGEPLYGGMTPAERAAIKLGQDLAKLDEMITRREEWMCAQALITGKIPVKGEGLDYEIDFQFTNKETLSGDDQWSNDASDPLLDLKNWYEQVQKKGLVNPDICVMAGDVANRFTQHPKVKDVLDVKNYELAIIAPRQLPNGVTYVGTINQLGLDIYQYNEWYLDDWTDPDKPETKPLVPNGTVLLLSTRANYTMAYAGITLIDEDGNFYTVEGPRVPDSWVEKKPSRRFVQLNSKPLPIPHEVDSWFVAKVM</sequence>
<dbReference type="Proteomes" id="UP000062160">
    <property type="component" value="Unassembled WGS sequence"/>
</dbReference>
<dbReference type="AlphaFoldDB" id="A0A0U9HK94"/>
<dbReference type="Gene3D" id="3.30.1930.10">
    <property type="entry name" value="capsid protein of prophage domain"/>
    <property type="match status" value="1"/>
</dbReference>
<evidence type="ECO:0000313" key="2">
    <source>
        <dbReference type="Proteomes" id="UP000062160"/>
    </source>
</evidence>
<keyword evidence="2" id="KW-1185">Reference proteome</keyword>
<dbReference type="InterPro" id="IPR005564">
    <property type="entry name" value="Major_capsid_GpE"/>
</dbReference>
<evidence type="ECO:0000313" key="1">
    <source>
        <dbReference type="EMBL" id="GAQ24225.1"/>
    </source>
</evidence>
<dbReference type="STRING" id="224999.GCA_001485475_00207"/>
<dbReference type="Gene3D" id="3.15.30.10">
    <property type="entry name" value="putative capsid protein of prophage domain like"/>
    <property type="match status" value="1"/>
</dbReference>
<name>A0A0U9HK94_9FIRM</name>
<dbReference type="OrthoDB" id="5449178at2"/>
<proteinExistence type="inferred from homology"/>